<protein>
    <submittedName>
        <fullName evidence="2">Uncharacterized protein</fullName>
    </submittedName>
</protein>
<evidence type="ECO:0000313" key="2">
    <source>
        <dbReference type="EMBL" id="SCQ83171.1"/>
    </source>
</evidence>
<reference evidence="2 3" key="1">
    <citation type="submission" date="2016-09" db="EMBL/GenBank/DDBJ databases">
        <authorList>
            <person name="Laine KS P."/>
        </authorList>
    </citation>
    <scope>NUCLEOTIDE SEQUENCE [LARGE SCALE GENOMIC DNA]</scope>
    <source>
        <strain evidence="2">PFRJS-23</strain>
    </source>
</reference>
<dbReference type="Proteomes" id="UP000250080">
    <property type="component" value="Chromosome I"/>
</dbReference>
<proteinExistence type="predicted"/>
<dbReference type="EMBL" id="LT618793">
    <property type="protein sequence ID" value="SCQ79493.1"/>
    <property type="molecule type" value="Genomic_DNA"/>
</dbReference>
<dbReference type="AlphaFoldDB" id="A0A509MKQ7"/>
<sequence length="129" mass="14134">MNNILEIRQARVKVMPGFANSPAAIAETAQGLGAESYDLDGVIRDYVAAVKRLAPEGLSAVGDSVVVDFDLLDGGRVSAPAPADVDDDPKRYGAWEKARQDAVERGLAEWRRRVDEMGTTFAFHKNFRR</sequence>
<dbReference type="RefSeq" id="WP_085763902.1">
    <property type="nucleotide sequence ID" value="NZ_CP018002.1"/>
</dbReference>
<gene>
    <name evidence="2" type="ORF">PFR_JS23-PH_13</name>
    <name evidence="1" type="ORF">PFR_JS23_1405</name>
</gene>
<organism evidence="2 3">
    <name type="scientific">Propionibacterium freudenreichii</name>
    <dbReference type="NCBI Taxonomy" id="1744"/>
    <lineage>
        <taxon>Bacteria</taxon>
        <taxon>Bacillati</taxon>
        <taxon>Actinomycetota</taxon>
        <taxon>Actinomycetes</taxon>
        <taxon>Propionibacteriales</taxon>
        <taxon>Propionibacteriaceae</taxon>
        <taxon>Propionibacterium</taxon>
    </lineage>
</organism>
<evidence type="ECO:0000313" key="1">
    <source>
        <dbReference type="EMBL" id="SCQ79493.1"/>
    </source>
</evidence>
<dbReference type="EMBL" id="LT618794">
    <property type="protein sequence ID" value="SCQ83171.1"/>
    <property type="molecule type" value="Genomic_DNA"/>
</dbReference>
<name>A0A509MKQ7_9ACTN</name>
<dbReference type="Proteomes" id="UP000250080">
    <property type="component" value="Chromosome II"/>
</dbReference>
<evidence type="ECO:0000313" key="3">
    <source>
        <dbReference type="Proteomes" id="UP000250080"/>
    </source>
</evidence>
<accession>A0A509MKQ7</accession>